<organism evidence="2 3">
    <name type="scientific">Enhygromyxa salina</name>
    <dbReference type="NCBI Taxonomy" id="215803"/>
    <lineage>
        <taxon>Bacteria</taxon>
        <taxon>Pseudomonadati</taxon>
        <taxon>Myxococcota</taxon>
        <taxon>Polyangia</taxon>
        <taxon>Nannocystales</taxon>
        <taxon>Nannocystaceae</taxon>
        <taxon>Enhygromyxa</taxon>
    </lineage>
</organism>
<sequence length="132" mass="14524">MTTWNEQDPAAIAFLFVACARTADGELVEAELVRIVERVGQWMPGATREQLHEVLERAVALYQGAPDQRAVFSLVEATAARLRDLLVREDRERLVTELIGLAYADGQVDIGETDFVLATARILGVEVALATE</sequence>
<proteinExistence type="predicted"/>
<dbReference type="Pfam" id="PF05099">
    <property type="entry name" value="TerB"/>
    <property type="match status" value="1"/>
</dbReference>
<protein>
    <submittedName>
        <fullName evidence="2">Tellurite resistance protein TerB</fullName>
    </submittedName>
</protein>
<gene>
    <name evidence="2" type="ORF">ENSA7_36290</name>
</gene>
<accession>A0A2S9YNT4</accession>
<dbReference type="InterPro" id="IPR029024">
    <property type="entry name" value="TerB-like"/>
</dbReference>
<comment type="caution">
    <text evidence="2">The sequence shown here is derived from an EMBL/GenBank/DDBJ whole genome shotgun (WGS) entry which is preliminary data.</text>
</comment>
<dbReference type="Gene3D" id="1.10.3680.10">
    <property type="entry name" value="TerB-like"/>
    <property type="match status" value="1"/>
</dbReference>
<dbReference type="InterPro" id="IPR007791">
    <property type="entry name" value="DjlA_N"/>
</dbReference>
<dbReference type="Proteomes" id="UP000238823">
    <property type="component" value="Unassembled WGS sequence"/>
</dbReference>
<reference evidence="2 3" key="1">
    <citation type="submission" date="2018-03" db="EMBL/GenBank/DDBJ databases">
        <title>Draft Genome Sequences of the Obligatory Marine Myxobacteria Enhygromyxa salina SWB007.</title>
        <authorList>
            <person name="Poehlein A."/>
            <person name="Moghaddam J.A."/>
            <person name="Harms H."/>
            <person name="Alanjari M."/>
            <person name="Koenig G.M."/>
            <person name="Daniel R."/>
            <person name="Schaeberle T.F."/>
        </authorList>
    </citation>
    <scope>NUCLEOTIDE SEQUENCE [LARGE SCALE GENOMIC DNA]</scope>
    <source>
        <strain evidence="2 3">SWB007</strain>
    </source>
</reference>
<evidence type="ECO:0000313" key="3">
    <source>
        <dbReference type="Proteomes" id="UP000238823"/>
    </source>
</evidence>
<dbReference type="SUPFAM" id="SSF158682">
    <property type="entry name" value="TerB-like"/>
    <property type="match status" value="1"/>
</dbReference>
<dbReference type="RefSeq" id="WP_106090597.1">
    <property type="nucleotide sequence ID" value="NZ_PVNL01000069.1"/>
</dbReference>
<dbReference type="EMBL" id="PVNL01000069">
    <property type="protein sequence ID" value="PRQ06753.1"/>
    <property type="molecule type" value="Genomic_DNA"/>
</dbReference>
<feature type="domain" description="Co-chaperone DjlA N-terminal" evidence="1">
    <location>
        <begin position="12"/>
        <end position="126"/>
    </location>
</feature>
<evidence type="ECO:0000313" key="2">
    <source>
        <dbReference type="EMBL" id="PRQ06753.1"/>
    </source>
</evidence>
<dbReference type="OrthoDB" id="9861646at2"/>
<dbReference type="AlphaFoldDB" id="A0A2S9YNT4"/>
<evidence type="ECO:0000259" key="1">
    <source>
        <dbReference type="Pfam" id="PF05099"/>
    </source>
</evidence>
<name>A0A2S9YNT4_9BACT</name>